<dbReference type="Gene3D" id="2.30.30.60">
    <property type="match status" value="1"/>
</dbReference>
<feature type="domain" description="Mechanosensitive ion channel transmembrane helices 2/3" evidence="10">
    <location>
        <begin position="150"/>
        <end position="184"/>
    </location>
</feature>
<evidence type="ECO:0000256" key="2">
    <source>
        <dbReference type="ARBA" id="ARBA00008017"/>
    </source>
</evidence>
<evidence type="ECO:0000259" key="8">
    <source>
        <dbReference type="Pfam" id="PF00924"/>
    </source>
</evidence>
<dbReference type="Gene3D" id="3.30.70.100">
    <property type="match status" value="1"/>
</dbReference>
<feature type="transmembrane region" description="Helical" evidence="7">
    <location>
        <begin position="98"/>
        <end position="120"/>
    </location>
</feature>
<dbReference type="PANTHER" id="PTHR30347">
    <property type="entry name" value="POTASSIUM CHANNEL RELATED"/>
    <property type="match status" value="1"/>
</dbReference>
<dbReference type="InterPro" id="IPR023408">
    <property type="entry name" value="MscS_beta-dom_sf"/>
</dbReference>
<feature type="transmembrane region" description="Helical" evidence="7">
    <location>
        <begin position="141"/>
        <end position="165"/>
    </location>
</feature>
<dbReference type="InterPro" id="IPR049278">
    <property type="entry name" value="MS_channel_C"/>
</dbReference>
<dbReference type="Pfam" id="PF21082">
    <property type="entry name" value="MS_channel_3rd"/>
    <property type="match status" value="1"/>
</dbReference>
<dbReference type="Pfam" id="PF21088">
    <property type="entry name" value="MS_channel_1st"/>
    <property type="match status" value="1"/>
</dbReference>
<dbReference type="InterPro" id="IPR011014">
    <property type="entry name" value="MscS_channel_TM-2"/>
</dbReference>
<dbReference type="EMBL" id="CP001230">
    <property type="protein sequence ID" value="ACO03298.1"/>
    <property type="molecule type" value="Genomic_DNA"/>
</dbReference>
<dbReference type="SUPFAM" id="SSF82861">
    <property type="entry name" value="Mechanosensitive channel protein MscS (YggB), transmembrane region"/>
    <property type="match status" value="1"/>
</dbReference>
<dbReference type="SUPFAM" id="SSF50182">
    <property type="entry name" value="Sm-like ribonucleoproteins"/>
    <property type="match status" value="1"/>
</dbReference>
<organism evidence="11 12">
    <name type="scientific">Persephonella marina (strain DSM 14350 / EX-H1)</name>
    <dbReference type="NCBI Taxonomy" id="123214"/>
    <lineage>
        <taxon>Bacteria</taxon>
        <taxon>Pseudomonadati</taxon>
        <taxon>Aquificota</taxon>
        <taxon>Aquificia</taxon>
        <taxon>Aquificales</taxon>
        <taxon>Hydrogenothermaceae</taxon>
        <taxon>Persephonella</taxon>
    </lineage>
</organism>
<evidence type="ECO:0000313" key="12">
    <source>
        <dbReference type="Proteomes" id="UP000001366"/>
    </source>
</evidence>
<dbReference type="RefSeq" id="WP_012675537.1">
    <property type="nucleotide sequence ID" value="NC_012440.1"/>
</dbReference>
<dbReference type="Pfam" id="PF00924">
    <property type="entry name" value="MS_channel_2nd"/>
    <property type="match status" value="1"/>
</dbReference>
<proteinExistence type="inferred from homology"/>
<dbReference type="InterPro" id="IPR049142">
    <property type="entry name" value="MS_channel_1st"/>
</dbReference>
<comment type="similarity">
    <text evidence="2">Belongs to the MscS (TC 1.A.23) family.</text>
</comment>
<evidence type="ECO:0000259" key="10">
    <source>
        <dbReference type="Pfam" id="PF21088"/>
    </source>
</evidence>
<feature type="domain" description="Mechanosensitive ion channel MscS" evidence="8">
    <location>
        <begin position="185"/>
        <end position="251"/>
    </location>
</feature>
<dbReference type="InterPro" id="IPR011066">
    <property type="entry name" value="MscS_channel_C_sf"/>
</dbReference>
<dbReference type="GO" id="GO:0005886">
    <property type="term" value="C:plasma membrane"/>
    <property type="evidence" value="ECO:0007669"/>
    <property type="project" value="UniProtKB-SubCell"/>
</dbReference>
<gene>
    <name evidence="11" type="ordered locus">PERMA_0807</name>
</gene>
<keyword evidence="6 7" id="KW-0472">Membrane</keyword>
<dbReference type="OrthoDB" id="9809206at2"/>
<keyword evidence="3" id="KW-1003">Cell membrane</keyword>
<dbReference type="HOGENOM" id="CLU_037945_4_1_0"/>
<dbReference type="PANTHER" id="PTHR30347:SF1">
    <property type="entry name" value="MECHANOSENSITIVE CHANNEL MSCK"/>
    <property type="match status" value="1"/>
</dbReference>
<dbReference type="PaxDb" id="123214-PERMA_0807"/>
<dbReference type="Proteomes" id="UP000001366">
    <property type="component" value="Chromosome"/>
</dbReference>
<reference evidence="11 12" key="1">
    <citation type="journal article" date="2009" name="J. Bacteriol.">
        <title>Complete and draft genome sequences of six members of the Aquificales.</title>
        <authorList>
            <person name="Reysenbach A.L."/>
            <person name="Hamamura N."/>
            <person name="Podar M."/>
            <person name="Griffiths E."/>
            <person name="Ferreira S."/>
            <person name="Hochstein R."/>
            <person name="Heidelberg J."/>
            <person name="Johnson J."/>
            <person name="Mead D."/>
            <person name="Pohorille A."/>
            <person name="Sarmiento M."/>
            <person name="Schweighofer K."/>
            <person name="Seshadri R."/>
            <person name="Voytek M.A."/>
        </authorList>
    </citation>
    <scope>NUCLEOTIDE SEQUENCE [LARGE SCALE GENOMIC DNA]</scope>
    <source>
        <strain evidence="12">DSM 14350 / EX-H1</strain>
    </source>
</reference>
<dbReference type="SUPFAM" id="SSF82689">
    <property type="entry name" value="Mechanosensitive channel protein MscS (YggB), C-terminal domain"/>
    <property type="match status" value="1"/>
</dbReference>
<keyword evidence="12" id="KW-1185">Reference proteome</keyword>
<sequence length="362" mass="41472">MSWKDFLFPVTELVFVVLIYFLLRRYTPVFTGKIKEIFSVHEERIISLRESIIKLLDISVFVLLFNILLDFPVIGEFLRNYILPILHSNIIDTEAIKLSFYSILKGFITFYILLLITRIIRKIIEIYITYRAKGEDVASTVDILVYHFALVLIFLITLSTMGITWKLLIPIAGALGIGIGFGIQDVVNNFISGFIILISKTVKRGDWITLGDNFGKVVDIGIRTSTLRTLDNIDIIIPNSQLVSNQLINWSYVDPVVRVHIPVGVSYRSDVNLVKETLLEIALDTPFVLESPSPEARFIEFGSSSLNFELLVWINVKKIPIPLAKSELNYRIWSAFKEKGIEIPFPQRDVWFKNELVIKKSE</sequence>
<keyword evidence="4 7" id="KW-0812">Transmembrane</keyword>
<name>C0QPJ8_PERMH</name>
<dbReference type="GO" id="GO:0008381">
    <property type="term" value="F:mechanosensitive monoatomic ion channel activity"/>
    <property type="evidence" value="ECO:0007669"/>
    <property type="project" value="UniProtKB-ARBA"/>
</dbReference>
<dbReference type="KEGG" id="pmx:PERMA_0807"/>
<feature type="transmembrane region" description="Helical" evidence="7">
    <location>
        <begin position="55"/>
        <end position="78"/>
    </location>
</feature>
<evidence type="ECO:0000259" key="9">
    <source>
        <dbReference type="Pfam" id="PF21082"/>
    </source>
</evidence>
<evidence type="ECO:0000256" key="7">
    <source>
        <dbReference type="SAM" id="Phobius"/>
    </source>
</evidence>
<dbReference type="InterPro" id="IPR010920">
    <property type="entry name" value="LSM_dom_sf"/>
</dbReference>
<evidence type="ECO:0000256" key="3">
    <source>
        <dbReference type="ARBA" id="ARBA00022475"/>
    </source>
</evidence>
<dbReference type="InterPro" id="IPR006685">
    <property type="entry name" value="MscS_channel_2nd"/>
</dbReference>
<dbReference type="eggNOG" id="COG3264">
    <property type="taxonomic scope" value="Bacteria"/>
</dbReference>
<accession>C0QPJ8</accession>
<feature type="transmembrane region" description="Helical" evidence="7">
    <location>
        <begin position="6"/>
        <end position="23"/>
    </location>
</feature>
<evidence type="ECO:0000313" key="11">
    <source>
        <dbReference type="EMBL" id="ACO03298.1"/>
    </source>
</evidence>
<evidence type="ECO:0000256" key="4">
    <source>
        <dbReference type="ARBA" id="ARBA00022692"/>
    </source>
</evidence>
<keyword evidence="5 7" id="KW-1133">Transmembrane helix</keyword>
<dbReference type="InterPro" id="IPR052702">
    <property type="entry name" value="MscS-like_channel"/>
</dbReference>
<dbReference type="STRING" id="123214.PERMA_0807"/>
<protein>
    <submittedName>
        <fullName evidence="11">MscS Mechanosensitive ion channel</fullName>
    </submittedName>
</protein>
<comment type="subcellular location">
    <subcellularLocation>
        <location evidence="1">Cell membrane</location>
        <topology evidence="1">Multi-pass membrane protein</topology>
    </subcellularLocation>
</comment>
<feature type="transmembrane region" description="Helical" evidence="7">
    <location>
        <begin position="171"/>
        <end position="198"/>
    </location>
</feature>
<evidence type="ECO:0000256" key="1">
    <source>
        <dbReference type="ARBA" id="ARBA00004651"/>
    </source>
</evidence>
<evidence type="ECO:0000256" key="6">
    <source>
        <dbReference type="ARBA" id="ARBA00023136"/>
    </source>
</evidence>
<dbReference type="Gene3D" id="1.10.287.1260">
    <property type="match status" value="1"/>
</dbReference>
<evidence type="ECO:0000256" key="5">
    <source>
        <dbReference type="ARBA" id="ARBA00022989"/>
    </source>
</evidence>
<feature type="domain" description="Mechanosensitive ion channel MscS C-terminal" evidence="9">
    <location>
        <begin position="260"/>
        <end position="343"/>
    </location>
</feature>
<dbReference type="AlphaFoldDB" id="C0QPJ8"/>